<gene>
    <name evidence="10" type="ORF">A9C11_04210</name>
</gene>
<dbReference type="EMBL" id="CP015878">
    <property type="protein sequence ID" value="ANI13231.1"/>
    <property type="molecule type" value="Genomic_DNA"/>
</dbReference>
<evidence type="ECO:0000256" key="3">
    <source>
        <dbReference type="ARBA" id="ARBA00022558"/>
    </source>
</evidence>
<dbReference type="InterPro" id="IPR008962">
    <property type="entry name" value="PapD-like_sf"/>
</dbReference>
<dbReference type="Proteomes" id="UP000077748">
    <property type="component" value="Chromosome"/>
</dbReference>
<evidence type="ECO:0000313" key="11">
    <source>
        <dbReference type="Proteomes" id="UP000077748"/>
    </source>
</evidence>
<protein>
    <recommendedName>
        <fullName evidence="12">Chaperone protein EcpD</fullName>
    </recommendedName>
</protein>
<dbReference type="PROSITE" id="PS51257">
    <property type="entry name" value="PROKAR_LIPOPROTEIN"/>
    <property type="match status" value="1"/>
</dbReference>
<dbReference type="InterPro" id="IPR016147">
    <property type="entry name" value="Pili_assmbl_chaperone_N"/>
</dbReference>
<dbReference type="InterPro" id="IPR016148">
    <property type="entry name" value="Pili_assmbl_chaperone_C"/>
</dbReference>
<evidence type="ECO:0008006" key="12">
    <source>
        <dbReference type="Google" id="ProtNLM"/>
    </source>
</evidence>
<dbReference type="AlphaFoldDB" id="A0A1A9K710"/>
<evidence type="ECO:0000313" key="10">
    <source>
        <dbReference type="EMBL" id="ANI13231.1"/>
    </source>
</evidence>
<keyword evidence="5" id="KW-0574">Periplasm</keyword>
<feature type="domain" description="Pili assembly chaperone C-terminal" evidence="9">
    <location>
        <begin position="175"/>
        <end position="235"/>
    </location>
</feature>
<feature type="chain" id="PRO_5008391460" description="Chaperone protein EcpD" evidence="7">
    <location>
        <begin position="27"/>
        <end position="243"/>
    </location>
</feature>
<feature type="domain" description="Pili assembly chaperone N-terminal" evidence="8">
    <location>
        <begin position="28"/>
        <end position="148"/>
    </location>
</feature>
<dbReference type="InterPro" id="IPR050643">
    <property type="entry name" value="Periplasmic_pilus_chap"/>
</dbReference>
<name>A0A1A9K710_9PSED</name>
<keyword evidence="3" id="KW-1029">Fimbrium biogenesis</keyword>
<evidence type="ECO:0000259" key="9">
    <source>
        <dbReference type="Pfam" id="PF02753"/>
    </source>
</evidence>
<evidence type="ECO:0000256" key="7">
    <source>
        <dbReference type="SAM" id="SignalP"/>
    </source>
</evidence>
<evidence type="ECO:0000256" key="2">
    <source>
        <dbReference type="ARBA" id="ARBA00007399"/>
    </source>
</evidence>
<comment type="subcellular location">
    <subcellularLocation>
        <location evidence="1">Periplasm</location>
    </subcellularLocation>
</comment>
<dbReference type="GO" id="GO:0030288">
    <property type="term" value="C:outer membrane-bounded periplasmic space"/>
    <property type="evidence" value="ECO:0007669"/>
    <property type="project" value="InterPro"/>
</dbReference>
<dbReference type="PRINTS" id="PR00969">
    <property type="entry name" value="CHAPERONPILI"/>
</dbReference>
<dbReference type="SUPFAM" id="SSF49354">
    <property type="entry name" value="PapD-like"/>
    <property type="match status" value="1"/>
</dbReference>
<evidence type="ECO:0000256" key="5">
    <source>
        <dbReference type="ARBA" id="ARBA00022764"/>
    </source>
</evidence>
<dbReference type="PANTHER" id="PTHR30251">
    <property type="entry name" value="PILUS ASSEMBLY CHAPERONE"/>
    <property type="match status" value="1"/>
</dbReference>
<dbReference type="SUPFAM" id="SSF49584">
    <property type="entry name" value="Periplasmic chaperone C-domain"/>
    <property type="match status" value="1"/>
</dbReference>
<organism evidence="10 11">
    <name type="scientific">Pseudomonas citronellolis</name>
    <dbReference type="NCBI Taxonomy" id="53408"/>
    <lineage>
        <taxon>Bacteria</taxon>
        <taxon>Pseudomonadati</taxon>
        <taxon>Pseudomonadota</taxon>
        <taxon>Gammaproteobacteria</taxon>
        <taxon>Pseudomonadales</taxon>
        <taxon>Pseudomonadaceae</taxon>
        <taxon>Pseudomonas</taxon>
    </lineage>
</organism>
<dbReference type="PANTHER" id="PTHR30251:SF2">
    <property type="entry name" value="FIMBRIAL CHAPERONE YADV-RELATED"/>
    <property type="match status" value="1"/>
</dbReference>
<dbReference type="GO" id="GO:0071555">
    <property type="term" value="P:cell wall organization"/>
    <property type="evidence" value="ECO:0007669"/>
    <property type="project" value="InterPro"/>
</dbReference>
<dbReference type="InterPro" id="IPR001829">
    <property type="entry name" value="Pili_assmbl_chaperone_bac"/>
</dbReference>
<keyword evidence="6" id="KW-0143">Chaperone</keyword>
<sequence length="243" mass="26501">MSMLIRAVAMTAGLAFAACLSTSAWAAVTVQGTRLVYPAGEREITVRLSNDGKVPALMQIWVDEGDIQTQPQDADAPFVITPPIFRLDPAKGQSVRVAFSGETLPDDRESLFWFNALEIPPLPDASERSYMQIAVRSRLKLFYRPSGLPGSAAEAVRKVRWQVLEQAGKRVLRGENPTPYHVSYASLGLKQGGRGHDLGPGMLKPFSHEDFALPATLQAAGGILEYSWMSDYGVATDDKVKLP</sequence>
<proteinExistence type="inferred from homology"/>
<evidence type="ECO:0000256" key="6">
    <source>
        <dbReference type="ARBA" id="ARBA00023186"/>
    </source>
</evidence>
<evidence type="ECO:0000259" key="8">
    <source>
        <dbReference type="Pfam" id="PF00345"/>
    </source>
</evidence>
<dbReference type="InterPro" id="IPR013783">
    <property type="entry name" value="Ig-like_fold"/>
</dbReference>
<comment type="similarity">
    <text evidence="2">Belongs to the periplasmic pilus chaperone family.</text>
</comment>
<dbReference type="RefSeq" id="WP_064581880.1">
    <property type="nucleotide sequence ID" value="NZ_CP015878.1"/>
</dbReference>
<evidence type="ECO:0000256" key="4">
    <source>
        <dbReference type="ARBA" id="ARBA00022729"/>
    </source>
</evidence>
<accession>A0A1A9K710</accession>
<dbReference type="FunFam" id="2.60.40.10:FF:000458">
    <property type="entry name" value="Molecular chaperone FimC"/>
    <property type="match status" value="1"/>
</dbReference>
<feature type="signal peptide" evidence="7">
    <location>
        <begin position="1"/>
        <end position="26"/>
    </location>
</feature>
<keyword evidence="4 7" id="KW-0732">Signal</keyword>
<dbReference type="Gene3D" id="2.60.40.10">
    <property type="entry name" value="Immunoglobulins"/>
    <property type="match status" value="2"/>
</dbReference>
<reference evidence="10 11" key="1">
    <citation type="submission" date="2016-05" db="EMBL/GenBank/DDBJ databases">
        <title>Genome Sequence of Pseudomonas citronellolis Strain SJTE-3, an Estrogens and Persistent Organic Pollutants degradation strain.</title>
        <authorList>
            <person name="Liang R."/>
        </authorList>
    </citation>
    <scope>NUCLEOTIDE SEQUENCE [LARGE SCALE GENOMIC DNA]</scope>
    <source>
        <strain evidence="10 11">SJTE-3</strain>
    </source>
</reference>
<dbReference type="InterPro" id="IPR036316">
    <property type="entry name" value="Pili_assmbl_chap_C_dom_sf"/>
</dbReference>
<dbReference type="Pfam" id="PF02753">
    <property type="entry name" value="PapD_C"/>
    <property type="match status" value="1"/>
</dbReference>
<dbReference type="Pfam" id="PF00345">
    <property type="entry name" value="PapD_N"/>
    <property type="match status" value="1"/>
</dbReference>
<evidence type="ECO:0000256" key="1">
    <source>
        <dbReference type="ARBA" id="ARBA00004418"/>
    </source>
</evidence>